<keyword evidence="2" id="KW-1185">Reference proteome</keyword>
<reference evidence="2" key="1">
    <citation type="journal article" date="2023" name="Front. Plant Sci.">
        <title>Chromosomal-level genome assembly of Melastoma candidum provides insights into trichome evolution.</title>
        <authorList>
            <person name="Zhong Y."/>
            <person name="Wu W."/>
            <person name="Sun C."/>
            <person name="Zou P."/>
            <person name="Liu Y."/>
            <person name="Dai S."/>
            <person name="Zhou R."/>
        </authorList>
    </citation>
    <scope>NUCLEOTIDE SEQUENCE [LARGE SCALE GENOMIC DNA]</scope>
</reference>
<name>A0ACB9RYD1_9MYRT</name>
<accession>A0ACB9RYD1</accession>
<dbReference type="Proteomes" id="UP001057402">
    <property type="component" value="Chromosome 3"/>
</dbReference>
<dbReference type="EMBL" id="CM042882">
    <property type="protein sequence ID" value="KAI4383920.1"/>
    <property type="molecule type" value="Genomic_DNA"/>
</dbReference>
<proteinExistence type="predicted"/>
<sequence>MDGYYGRGIDLLPVPHDQELSDRLPSPNSWSRWGVLRPGALGEENMLPDDGSNGGACGARLGVLQDDCRFDVCLSLLDDYHPGYGQSRPTAEESVHDFLYGNSSLDDLQSAENGRQHGPLCLCSQCDRDVIPSGDSWFDLISSPGLQMSAEMSAELEEQSLSESRDLDDGGGETPAVPLNMKGHAFDTVFASERQVTAQCWHLISFHDSRPYNGKIFPSGQSGQQHYPDVSESSSEEVALEDLKMAVTLLSDWTRICLRDALYRLADNSKQRLVRADGQERGSSIRKPPLTLADKRSPKGPNESKTNVIDRAVANIMFNRMDSWSQEDRYSASAHAGSNTVNLCACVAQCSPDWNLPAIYLDENDYQCSQEFEVPGLSEEAMAE</sequence>
<evidence type="ECO:0000313" key="2">
    <source>
        <dbReference type="Proteomes" id="UP001057402"/>
    </source>
</evidence>
<evidence type="ECO:0000313" key="1">
    <source>
        <dbReference type="EMBL" id="KAI4383920.1"/>
    </source>
</evidence>
<protein>
    <submittedName>
        <fullName evidence="1">Uncharacterized protein</fullName>
    </submittedName>
</protein>
<comment type="caution">
    <text evidence="1">The sequence shown here is derived from an EMBL/GenBank/DDBJ whole genome shotgun (WGS) entry which is preliminary data.</text>
</comment>
<gene>
    <name evidence="1" type="ORF">MLD38_009704</name>
</gene>
<organism evidence="1 2">
    <name type="scientific">Melastoma candidum</name>
    <dbReference type="NCBI Taxonomy" id="119954"/>
    <lineage>
        <taxon>Eukaryota</taxon>
        <taxon>Viridiplantae</taxon>
        <taxon>Streptophyta</taxon>
        <taxon>Embryophyta</taxon>
        <taxon>Tracheophyta</taxon>
        <taxon>Spermatophyta</taxon>
        <taxon>Magnoliopsida</taxon>
        <taxon>eudicotyledons</taxon>
        <taxon>Gunneridae</taxon>
        <taxon>Pentapetalae</taxon>
        <taxon>rosids</taxon>
        <taxon>malvids</taxon>
        <taxon>Myrtales</taxon>
        <taxon>Melastomataceae</taxon>
        <taxon>Melastomatoideae</taxon>
        <taxon>Melastomateae</taxon>
        <taxon>Melastoma</taxon>
    </lineage>
</organism>